<protein>
    <submittedName>
        <fullName evidence="9">Phosphate transport system ATP-binding protein</fullName>
    </submittedName>
</protein>
<comment type="caution">
    <text evidence="9">The sequence shown here is derived from an EMBL/GenBank/DDBJ whole genome shotgun (WGS) entry which is preliminary data.</text>
</comment>
<evidence type="ECO:0000256" key="7">
    <source>
        <dbReference type="ARBA" id="ARBA00023136"/>
    </source>
</evidence>
<dbReference type="InterPro" id="IPR003439">
    <property type="entry name" value="ABC_transporter-like_ATP-bd"/>
</dbReference>
<keyword evidence="6" id="KW-1278">Translocase</keyword>
<evidence type="ECO:0000256" key="1">
    <source>
        <dbReference type="ARBA" id="ARBA00022448"/>
    </source>
</evidence>
<evidence type="ECO:0000313" key="9">
    <source>
        <dbReference type="EMBL" id="MBM7713855.1"/>
    </source>
</evidence>
<feature type="domain" description="ABC transporter" evidence="8">
    <location>
        <begin position="23"/>
        <end position="264"/>
    </location>
</feature>
<keyword evidence="4" id="KW-0547">Nucleotide-binding</keyword>
<dbReference type="InterPro" id="IPR027417">
    <property type="entry name" value="P-loop_NTPase"/>
</dbReference>
<evidence type="ECO:0000256" key="4">
    <source>
        <dbReference type="ARBA" id="ARBA00022741"/>
    </source>
</evidence>
<keyword evidence="7" id="KW-0472">Membrane</keyword>
<keyword evidence="5 9" id="KW-0067">ATP-binding</keyword>
<reference evidence="9 10" key="1">
    <citation type="submission" date="2021-01" db="EMBL/GenBank/DDBJ databases">
        <title>Genomic Encyclopedia of Type Strains, Phase IV (KMG-IV): sequencing the most valuable type-strain genomes for metagenomic binning, comparative biology and taxonomic classification.</title>
        <authorList>
            <person name="Goeker M."/>
        </authorList>
    </citation>
    <scope>NUCLEOTIDE SEQUENCE [LARGE SCALE GENOMIC DNA]</scope>
    <source>
        <strain evidence="9 10">DSM 105453</strain>
    </source>
</reference>
<dbReference type="NCBIfam" id="TIGR00972">
    <property type="entry name" value="3a0107s01c2"/>
    <property type="match status" value="1"/>
</dbReference>
<keyword evidence="1" id="KW-0813">Transport</keyword>
<dbReference type="EMBL" id="JAFBFH010000004">
    <property type="protein sequence ID" value="MBM7713855.1"/>
    <property type="molecule type" value="Genomic_DNA"/>
</dbReference>
<dbReference type="GO" id="GO:0005524">
    <property type="term" value="F:ATP binding"/>
    <property type="evidence" value="ECO:0007669"/>
    <property type="project" value="UniProtKB-KW"/>
</dbReference>
<keyword evidence="10" id="KW-1185">Reference proteome</keyword>
<dbReference type="PROSITE" id="PS00211">
    <property type="entry name" value="ABC_TRANSPORTER_1"/>
    <property type="match status" value="1"/>
</dbReference>
<gene>
    <name evidence="9" type="ORF">JOC94_000825</name>
</gene>
<dbReference type="RefSeq" id="WP_077112891.1">
    <property type="nucleotide sequence ID" value="NZ_JAFBFH010000004.1"/>
</dbReference>
<dbReference type="SMART" id="SM00382">
    <property type="entry name" value="AAA"/>
    <property type="match status" value="1"/>
</dbReference>
<dbReference type="Gene3D" id="3.40.50.300">
    <property type="entry name" value="P-loop containing nucleotide triphosphate hydrolases"/>
    <property type="match status" value="1"/>
</dbReference>
<dbReference type="InterPro" id="IPR003593">
    <property type="entry name" value="AAA+_ATPase"/>
</dbReference>
<dbReference type="Proteomes" id="UP000823485">
    <property type="component" value="Unassembled WGS sequence"/>
</dbReference>
<keyword evidence="3" id="KW-0592">Phosphate transport</keyword>
<accession>A0ABS2R378</accession>
<evidence type="ECO:0000256" key="2">
    <source>
        <dbReference type="ARBA" id="ARBA00022475"/>
    </source>
</evidence>
<proteinExistence type="predicted"/>
<evidence type="ECO:0000313" key="10">
    <source>
        <dbReference type="Proteomes" id="UP000823485"/>
    </source>
</evidence>
<sequence>MSVFQMEKTVDITTLPQVETIAIEAKSISVYYRKKHGIYKVSLRFSANHVTALIGPSGCGKTTLLRSLNRMNDEVEGCIVSGSILFSGVNINAPSINVFELRKRIGMVFQEPNVFAKSVYQNVAFGPIRHGVKDKHRLAEIVEESLQMAALWDEVKDKLHSSALTLSGGQQQRLCIARAIALQPEILLLDEPTSSLDPISTGKLEQLIGELKKNYTIIFVTHDMQQAARISDYTAFFHMGKLIESGRTKELFTNPKDERTERFISGRFG</sequence>
<dbReference type="PANTHER" id="PTHR43423:SF10">
    <property type="entry name" value="PHOSPHATE IMPORT ATP-BINDING PROTEIN PSTB 2"/>
    <property type="match status" value="1"/>
</dbReference>
<evidence type="ECO:0000259" key="8">
    <source>
        <dbReference type="PROSITE" id="PS50893"/>
    </source>
</evidence>
<keyword evidence="2" id="KW-1003">Cell membrane</keyword>
<name>A0ABS2R378_9BACI</name>
<dbReference type="PROSITE" id="PS50893">
    <property type="entry name" value="ABC_TRANSPORTER_2"/>
    <property type="match status" value="1"/>
</dbReference>
<dbReference type="InterPro" id="IPR005670">
    <property type="entry name" value="PstB-like"/>
</dbReference>
<dbReference type="CDD" id="cd03260">
    <property type="entry name" value="ABC_PstB_phosphate_transporter"/>
    <property type="match status" value="1"/>
</dbReference>
<dbReference type="SUPFAM" id="SSF52540">
    <property type="entry name" value="P-loop containing nucleoside triphosphate hydrolases"/>
    <property type="match status" value="1"/>
</dbReference>
<organism evidence="9 10">
    <name type="scientific">Siminovitchia thermophila</name>
    <dbReference type="NCBI Taxonomy" id="1245522"/>
    <lineage>
        <taxon>Bacteria</taxon>
        <taxon>Bacillati</taxon>
        <taxon>Bacillota</taxon>
        <taxon>Bacilli</taxon>
        <taxon>Bacillales</taxon>
        <taxon>Bacillaceae</taxon>
        <taxon>Siminovitchia</taxon>
    </lineage>
</organism>
<dbReference type="PANTHER" id="PTHR43423">
    <property type="entry name" value="ABC TRANSPORTER I FAMILY MEMBER 17"/>
    <property type="match status" value="1"/>
</dbReference>
<evidence type="ECO:0000256" key="6">
    <source>
        <dbReference type="ARBA" id="ARBA00022967"/>
    </source>
</evidence>
<dbReference type="InterPro" id="IPR017871">
    <property type="entry name" value="ABC_transporter-like_CS"/>
</dbReference>
<evidence type="ECO:0000256" key="5">
    <source>
        <dbReference type="ARBA" id="ARBA00022840"/>
    </source>
</evidence>
<dbReference type="Pfam" id="PF00005">
    <property type="entry name" value="ABC_tran"/>
    <property type="match status" value="1"/>
</dbReference>
<evidence type="ECO:0000256" key="3">
    <source>
        <dbReference type="ARBA" id="ARBA00022592"/>
    </source>
</evidence>